<evidence type="ECO:0000313" key="1">
    <source>
        <dbReference type="EMBL" id="RPD52174.1"/>
    </source>
</evidence>
<name>A0A5C2RLH3_9APHY</name>
<dbReference type="EMBL" id="ML122401">
    <property type="protein sequence ID" value="RPD52174.1"/>
    <property type="molecule type" value="Genomic_DNA"/>
</dbReference>
<organism evidence="1 2">
    <name type="scientific">Lentinus tigrinus ALCF2SS1-6</name>
    <dbReference type="NCBI Taxonomy" id="1328759"/>
    <lineage>
        <taxon>Eukaryota</taxon>
        <taxon>Fungi</taxon>
        <taxon>Dikarya</taxon>
        <taxon>Basidiomycota</taxon>
        <taxon>Agaricomycotina</taxon>
        <taxon>Agaricomycetes</taxon>
        <taxon>Polyporales</taxon>
        <taxon>Polyporaceae</taxon>
        <taxon>Lentinus</taxon>
    </lineage>
</organism>
<accession>A0A5C2RLH3</accession>
<dbReference type="Proteomes" id="UP000313359">
    <property type="component" value="Unassembled WGS sequence"/>
</dbReference>
<keyword evidence="2" id="KW-1185">Reference proteome</keyword>
<evidence type="ECO:0000313" key="2">
    <source>
        <dbReference type="Proteomes" id="UP000313359"/>
    </source>
</evidence>
<dbReference type="AlphaFoldDB" id="A0A5C2RLH3"/>
<reference evidence="1" key="1">
    <citation type="journal article" date="2018" name="Genome Biol. Evol.">
        <title>Genomics and development of Lentinus tigrinus, a white-rot wood-decaying mushroom with dimorphic fruiting bodies.</title>
        <authorList>
            <person name="Wu B."/>
            <person name="Xu Z."/>
            <person name="Knudson A."/>
            <person name="Carlson A."/>
            <person name="Chen N."/>
            <person name="Kovaka S."/>
            <person name="LaButti K."/>
            <person name="Lipzen A."/>
            <person name="Pennachio C."/>
            <person name="Riley R."/>
            <person name="Schakwitz W."/>
            <person name="Umezawa K."/>
            <person name="Ohm R.A."/>
            <person name="Grigoriev I.V."/>
            <person name="Nagy L.G."/>
            <person name="Gibbons J."/>
            <person name="Hibbett D."/>
        </authorList>
    </citation>
    <scope>NUCLEOTIDE SEQUENCE [LARGE SCALE GENOMIC DNA]</scope>
    <source>
        <strain evidence="1">ALCF2SS1-6</strain>
    </source>
</reference>
<gene>
    <name evidence="1" type="ORF">L227DRAFT_568756</name>
</gene>
<sequence>MCTDSSVSDRFQMRLLLPVHAVPYLPSRRIHPGIVVAQFSTFTAVQRHREGWPGLSALHNAHGTKGLKPGLHIKPPLLVVSIGELGERCRGRRHDGRRVTWQWSDRAKMGGF</sequence>
<protein>
    <submittedName>
        <fullName evidence="1">Uncharacterized protein</fullName>
    </submittedName>
</protein>
<proteinExistence type="predicted"/>